<dbReference type="RefSeq" id="WP_114451265.1">
    <property type="nucleotide sequence ID" value="NZ_QPJC01000001.1"/>
</dbReference>
<dbReference type="EMBL" id="QPJC01000001">
    <property type="protein sequence ID" value="RCW47061.1"/>
    <property type="molecule type" value="Genomic_DNA"/>
</dbReference>
<proteinExistence type="predicted"/>
<comment type="caution">
    <text evidence="1">The sequence shown here is derived from an EMBL/GenBank/DDBJ whole genome shotgun (WGS) entry which is preliminary data.</text>
</comment>
<organism evidence="1 2">
    <name type="scientific">Halopolyspora algeriensis</name>
    <dbReference type="NCBI Taxonomy" id="1500506"/>
    <lineage>
        <taxon>Bacteria</taxon>
        <taxon>Bacillati</taxon>
        <taxon>Actinomycetota</taxon>
        <taxon>Actinomycetes</taxon>
        <taxon>Actinomycetes incertae sedis</taxon>
        <taxon>Halopolyspora</taxon>
    </lineage>
</organism>
<reference evidence="1 2" key="1">
    <citation type="submission" date="2018-07" db="EMBL/GenBank/DDBJ databases">
        <title>Genomic Encyclopedia of Type Strains, Phase III (KMG-III): the genomes of soil and plant-associated and newly described type strains.</title>
        <authorList>
            <person name="Whitman W."/>
        </authorList>
    </citation>
    <scope>NUCLEOTIDE SEQUENCE [LARGE SCALE GENOMIC DNA]</scope>
    <source>
        <strain evidence="1 2">CECT 8575</strain>
    </source>
</reference>
<dbReference type="OrthoDB" id="5188805at2"/>
<dbReference type="Proteomes" id="UP000253495">
    <property type="component" value="Unassembled WGS sequence"/>
</dbReference>
<keyword evidence="2" id="KW-1185">Reference proteome</keyword>
<name>A0A368VYN7_9ACTN</name>
<dbReference type="AlphaFoldDB" id="A0A368VYN7"/>
<sequence length="82" mass="9145">MADDSQDLIKVREVTDIHSNWSEHGSGEPGKFSFQLILDDGAEEAVIRPSAKSAKVLVGEFTAGKSFYYDTDREVLLLRDLE</sequence>
<evidence type="ECO:0000313" key="1">
    <source>
        <dbReference type="EMBL" id="RCW47061.1"/>
    </source>
</evidence>
<gene>
    <name evidence="1" type="ORF">DFQ14_101405</name>
</gene>
<evidence type="ECO:0000313" key="2">
    <source>
        <dbReference type="Proteomes" id="UP000253495"/>
    </source>
</evidence>
<protein>
    <submittedName>
        <fullName evidence="1">Uncharacterized protein</fullName>
    </submittedName>
</protein>
<accession>A0A368VYN7</accession>